<evidence type="ECO:0000313" key="3">
    <source>
        <dbReference type="EMBL" id="AIL62332.1"/>
    </source>
</evidence>
<comment type="cofactor">
    <cofactor evidence="1">
        <name>FMN</name>
        <dbReference type="ChEBI" id="CHEBI:58210"/>
    </cofactor>
</comment>
<dbReference type="SUPFAM" id="SSF51395">
    <property type="entry name" value="FMN-linked oxidoreductases"/>
    <property type="match status" value="1"/>
</dbReference>
<dbReference type="Pfam" id="PF01070">
    <property type="entry name" value="FMN_dh"/>
    <property type="match status" value="1"/>
</dbReference>
<gene>
    <name evidence="3" type="ORF">PSAKL28_31640</name>
</gene>
<reference evidence="3 4" key="1">
    <citation type="submission" date="2014-07" db="EMBL/GenBank/DDBJ databases">
        <authorList>
            <person name="Lee K."/>
            <person name="Lim J.Y."/>
            <person name="Hwang I."/>
        </authorList>
    </citation>
    <scope>NUCLEOTIDE SEQUENCE [LARGE SCALE GENOMIC DNA]</scope>
    <source>
        <strain evidence="3 4">KL28</strain>
    </source>
</reference>
<dbReference type="EMBL" id="CP009048">
    <property type="protein sequence ID" value="AIL62332.1"/>
    <property type="molecule type" value="Genomic_DNA"/>
</dbReference>
<dbReference type="KEGG" id="palk:PSAKL28_31640"/>
<evidence type="ECO:0000313" key="4">
    <source>
        <dbReference type="Proteomes" id="UP000028931"/>
    </source>
</evidence>
<feature type="domain" description="FMN-dependent dehydrogenase" evidence="2">
    <location>
        <begin position="1"/>
        <end position="56"/>
    </location>
</feature>
<dbReference type="OrthoDB" id="9770452at2"/>
<proteinExistence type="predicted"/>
<name>A0A077FA65_9PSED</name>
<dbReference type="HOGENOM" id="CLU_2668234_0_0_6"/>
<dbReference type="GO" id="GO:0016491">
    <property type="term" value="F:oxidoreductase activity"/>
    <property type="evidence" value="ECO:0007669"/>
    <property type="project" value="InterPro"/>
</dbReference>
<dbReference type="Proteomes" id="UP000028931">
    <property type="component" value="Chromosome"/>
</dbReference>
<evidence type="ECO:0000256" key="1">
    <source>
        <dbReference type="ARBA" id="ARBA00001917"/>
    </source>
</evidence>
<dbReference type="InterPro" id="IPR013785">
    <property type="entry name" value="Aldolase_TIM"/>
</dbReference>
<organism evidence="3 4">
    <name type="scientific">Pseudomonas alkylphenolica</name>
    <dbReference type="NCBI Taxonomy" id="237609"/>
    <lineage>
        <taxon>Bacteria</taxon>
        <taxon>Pseudomonadati</taxon>
        <taxon>Pseudomonadota</taxon>
        <taxon>Gammaproteobacteria</taxon>
        <taxon>Pseudomonadales</taxon>
        <taxon>Pseudomonadaceae</taxon>
        <taxon>Pseudomonas</taxon>
    </lineage>
</organism>
<dbReference type="Gene3D" id="3.20.20.70">
    <property type="entry name" value="Aldolase class I"/>
    <property type="match status" value="1"/>
</dbReference>
<accession>A0A077FA65</accession>
<sequence>MGANAVAIGRPVMFGLALEGASGVDSVIDYLHRETVNTLLHLGANNLGELRSEHVRPAAAPGTYEPLSVGAERLG</sequence>
<dbReference type="AlphaFoldDB" id="A0A077FA65"/>
<dbReference type="RefSeq" id="WP_051939419.1">
    <property type="nucleotide sequence ID" value="NZ_CP009048.1"/>
</dbReference>
<protein>
    <submittedName>
        <fullName evidence="3">(S)-2-hydroxy-acid oxidase</fullName>
    </submittedName>
</protein>
<dbReference type="InterPro" id="IPR000262">
    <property type="entry name" value="FMN-dep_DH"/>
</dbReference>
<evidence type="ECO:0000259" key="2">
    <source>
        <dbReference type="Pfam" id="PF01070"/>
    </source>
</evidence>